<dbReference type="InParanoid" id="D6TK69"/>
<dbReference type="AlphaFoldDB" id="D6TK69"/>
<proteinExistence type="predicted"/>
<sequence>MIWPPMHSRSFEARLHDQLVGTFYHPRPNGPACGLVGWILHTRLAFVQVGQIFCDGAHREQRTCQPSQPAQHWSRATMFEQVQTASEGLKGQGVPRLGHALKNRTDAGIVNLVTYLNNVLE</sequence>
<gene>
    <name evidence="1" type="ORF">Krac_7454</name>
</gene>
<evidence type="ECO:0000313" key="2">
    <source>
        <dbReference type="Proteomes" id="UP000004508"/>
    </source>
</evidence>
<reference evidence="1 2" key="1">
    <citation type="journal article" date="2011" name="Stand. Genomic Sci.">
        <title>Non-contiguous finished genome sequence and contextual data of the filamentous soil bacterium Ktedonobacter racemifer type strain (SOSP1-21).</title>
        <authorList>
            <person name="Chang Y.J."/>
            <person name="Land M."/>
            <person name="Hauser L."/>
            <person name="Chertkov O."/>
            <person name="Del Rio T.G."/>
            <person name="Nolan M."/>
            <person name="Copeland A."/>
            <person name="Tice H."/>
            <person name="Cheng J.F."/>
            <person name="Lucas S."/>
            <person name="Han C."/>
            <person name="Goodwin L."/>
            <person name="Pitluck S."/>
            <person name="Ivanova N."/>
            <person name="Ovchinikova G."/>
            <person name="Pati A."/>
            <person name="Chen A."/>
            <person name="Palaniappan K."/>
            <person name="Mavromatis K."/>
            <person name="Liolios K."/>
            <person name="Brettin T."/>
            <person name="Fiebig A."/>
            <person name="Rohde M."/>
            <person name="Abt B."/>
            <person name="Goker M."/>
            <person name="Detter J.C."/>
            <person name="Woyke T."/>
            <person name="Bristow J."/>
            <person name="Eisen J.A."/>
            <person name="Markowitz V."/>
            <person name="Hugenholtz P."/>
            <person name="Kyrpides N.C."/>
            <person name="Klenk H.P."/>
            <person name="Lapidus A."/>
        </authorList>
    </citation>
    <scope>NUCLEOTIDE SEQUENCE [LARGE SCALE GENOMIC DNA]</scope>
    <source>
        <strain evidence="2">DSM 44963</strain>
    </source>
</reference>
<evidence type="ECO:0000313" key="1">
    <source>
        <dbReference type="EMBL" id="EFH86169.1"/>
    </source>
</evidence>
<name>D6TK69_KTERA</name>
<organism evidence="1 2">
    <name type="scientific">Ktedonobacter racemifer DSM 44963</name>
    <dbReference type="NCBI Taxonomy" id="485913"/>
    <lineage>
        <taxon>Bacteria</taxon>
        <taxon>Bacillati</taxon>
        <taxon>Chloroflexota</taxon>
        <taxon>Ktedonobacteria</taxon>
        <taxon>Ktedonobacterales</taxon>
        <taxon>Ktedonobacteraceae</taxon>
        <taxon>Ktedonobacter</taxon>
    </lineage>
</organism>
<dbReference type="Proteomes" id="UP000004508">
    <property type="component" value="Unassembled WGS sequence"/>
</dbReference>
<comment type="caution">
    <text evidence="1">The sequence shown here is derived from an EMBL/GenBank/DDBJ whole genome shotgun (WGS) entry which is preliminary data.</text>
</comment>
<protein>
    <submittedName>
        <fullName evidence="1">Uncharacterized protein</fullName>
    </submittedName>
</protein>
<accession>D6TK69</accession>
<dbReference type="EMBL" id="ADVG01000002">
    <property type="protein sequence ID" value="EFH86169.1"/>
    <property type="molecule type" value="Genomic_DNA"/>
</dbReference>
<keyword evidence="2" id="KW-1185">Reference proteome</keyword>